<keyword evidence="1" id="KW-0472">Membrane</keyword>
<organism evidence="2">
    <name type="scientific">hydrothermal vent metagenome</name>
    <dbReference type="NCBI Taxonomy" id="652676"/>
    <lineage>
        <taxon>unclassified sequences</taxon>
        <taxon>metagenomes</taxon>
        <taxon>ecological metagenomes</taxon>
    </lineage>
</organism>
<gene>
    <name evidence="2" type="ORF">MNBD_DELTA04-1327</name>
</gene>
<feature type="transmembrane region" description="Helical" evidence="1">
    <location>
        <begin position="7"/>
        <end position="26"/>
    </location>
</feature>
<dbReference type="EMBL" id="UOEY01000105">
    <property type="protein sequence ID" value="VAW40568.1"/>
    <property type="molecule type" value="Genomic_DNA"/>
</dbReference>
<feature type="transmembrane region" description="Helical" evidence="1">
    <location>
        <begin position="170"/>
        <end position="191"/>
    </location>
</feature>
<feature type="transmembrane region" description="Helical" evidence="1">
    <location>
        <begin position="128"/>
        <end position="150"/>
    </location>
</feature>
<sequence>MMHIIDMINAVLGWLFVNLVGPFFSLLGRGLELLLLRPLDLAGLPVAGQVAVVGMLAGLLSLFLRRRLRVGEHENTFIAAFAAKKERQKDFALLDDWKTRDLFFRVSDSDLDEDFNTYLAHRFALHGIVYLLPILFTLFWLDTVFSPAVLIGRVGVAAAMPLPANSYGLAGLPVALVFFVFYLLVLFAAGWRRRRCRGKEAACRCLPAGPV</sequence>
<reference evidence="2" key="1">
    <citation type="submission" date="2018-06" db="EMBL/GenBank/DDBJ databases">
        <authorList>
            <person name="Zhirakovskaya E."/>
        </authorList>
    </citation>
    <scope>NUCLEOTIDE SEQUENCE</scope>
</reference>
<proteinExistence type="predicted"/>
<protein>
    <submittedName>
        <fullName evidence="2">Uncharacterized protein</fullName>
    </submittedName>
</protein>
<evidence type="ECO:0000256" key="1">
    <source>
        <dbReference type="SAM" id="Phobius"/>
    </source>
</evidence>
<feature type="transmembrane region" description="Helical" evidence="1">
    <location>
        <begin position="46"/>
        <end position="64"/>
    </location>
</feature>
<dbReference type="AlphaFoldDB" id="A0A3B0VA61"/>
<keyword evidence="1" id="KW-1133">Transmembrane helix</keyword>
<keyword evidence="1" id="KW-0812">Transmembrane</keyword>
<accession>A0A3B0VA61</accession>
<name>A0A3B0VA61_9ZZZZ</name>
<evidence type="ECO:0000313" key="2">
    <source>
        <dbReference type="EMBL" id="VAW40568.1"/>
    </source>
</evidence>